<feature type="transmembrane region" description="Helical" evidence="1">
    <location>
        <begin position="222"/>
        <end position="245"/>
    </location>
</feature>
<reference evidence="3" key="1">
    <citation type="journal article" date="2014" name="Int. J. Syst. Evol. Microbiol.">
        <title>Complete genome sequence of Corynebacterium casei LMG S-19264T (=DSM 44701T), isolated from a smear-ripened cheese.</title>
        <authorList>
            <consortium name="US DOE Joint Genome Institute (JGI-PGF)"/>
            <person name="Walter F."/>
            <person name="Albersmeier A."/>
            <person name="Kalinowski J."/>
            <person name="Ruckert C."/>
        </authorList>
    </citation>
    <scope>NUCLEOTIDE SEQUENCE</scope>
    <source>
        <strain evidence="3">KCTC 23310</strain>
    </source>
</reference>
<dbReference type="RefSeq" id="WP_189409942.1">
    <property type="nucleotide sequence ID" value="NZ_BMYJ01000001.1"/>
</dbReference>
<proteinExistence type="predicted"/>
<feature type="transmembrane region" description="Helical" evidence="1">
    <location>
        <begin position="277"/>
        <end position="296"/>
    </location>
</feature>
<feature type="domain" description="EamA" evidence="2">
    <location>
        <begin position="8"/>
        <end position="137"/>
    </location>
</feature>
<evidence type="ECO:0000259" key="2">
    <source>
        <dbReference type="Pfam" id="PF00892"/>
    </source>
</evidence>
<evidence type="ECO:0000313" key="4">
    <source>
        <dbReference type="Proteomes" id="UP000638981"/>
    </source>
</evidence>
<dbReference type="AlphaFoldDB" id="A0A918TER1"/>
<reference evidence="3" key="2">
    <citation type="submission" date="2020-09" db="EMBL/GenBank/DDBJ databases">
        <authorList>
            <person name="Sun Q."/>
            <person name="Kim S."/>
        </authorList>
    </citation>
    <scope>NUCLEOTIDE SEQUENCE</scope>
    <source>
        <strain evidence="3">KCTC 23310</strain>
    </source>
</reference>
<keyword evidence="4" id="KW-1185">Reference proteome</keyword>
<name>A0A918TER1_9RHOB</name>
<dbReference type="InterPro" id="IPR000620">
    <property type="entry name" value="EamA_dom"/>
</dbReference>
<organism evidence="3 4">
    <name type="scientific">Neogemmobacter tilapiae</name>
    <dbReference type="NCBI Taxonomy" id="875041"/>
    <lineage>
        <taxon>Bacteria</taxon>
        <taxon>Pseudomonadati</taxon>
        <taxon>Pseudomonadota</taxon>
        <taxon>Alphaproteobacteria</taxon>
        <taxon>Rhodobacterales</taxon>
        <taxon>Paracoccaceae</taxon>
        <taxon>Neogemmobacter</taxon>
    </lineage>
</organism>
<feature type="domain" description="EamA" evidence="2">
    <location>
        <begin position="158"/>
        <end position="295"/>
    </location>
</feature>
<feature type="transmembrane region" description="Helical" evidence="1">
    <location>
        <begin position="151"/>
        <end position="176"/>
    </location>
</feature>
<feature type="transmembrane region" description="Helical" evidence="1">
    <location>
        <begin position="121"/>
        <end position="139"/>
    </location>
</feature>
<dbReference type="InterPro" id="IPR037185">
    <property type="entry name" value="EmrE-like"/>
</dbReference>
<evidence type="ECO:0000256" key="1">
    <source>
        <dbReference type="SAM" id="Phobius"/>
    </source>
</evidence>
<feature type="transmembrane region" description="Helical" evidence="1">
    <location>
        <begin position="96"/>
        <end position="115"/>
    </location>
</feature>
<dbReference type="SUPFAM" id="SSF103481">
    <property type="entry name" value="Multidrug resistance efflux transporter EmrE"/>
    <property type="match status" value="2"/>
</dbReference>
<sequence>MTLPLHELAALGTATCWATTGLIAAEGIRVLGAFRFNLIRQLFVALLLAAAVTLTDGWSGLTLSQTAILSLSGILGILLGDTLNFAAVARIGPRRTGAIFALNAPMAAILGWAFLGEKLPLQASLGIAVTALGVAVAILGRPRANAHRLEAMNGTLLTGLALGLGAALGQAAGTLIARPVMTTGMDPYLASLFRVGASGALMAVLTATPFAPKPPLPMTRAALGFTLLTAFIGLGLGMTLFLYALKGSQTGIIATLSATSPVIILPLLWLRTGQRPTATSALGGALAVAGLALIFLR</sequence>
<feature type="transmembrane region" description="Helical" evidence="1">
    <location>
        <begin position="251"/>
        <end position="270"/>
    </location>
</feature>
<feature type="transmembrane region" description="Helical" evidence="1">
    <location>
        <begin position="42"/>
        <end position="61"/>
    </location>
</feature>
<feature type="transmembrane region" description="Helical" evidence="1">
    <location>
        <begin position="67"/>
        <end position="89"/>
    </location>
</feature>
<keyword evidence="1" id="KW-1133">Transmembrane helix</keyword>
<evidence type="ECO:0000313" key="3">
    <source>
        <dbReference type="EMBL" id="GHC46060.1"/>
    </source>
</evidence>
<dbReference type="PANTHER" id="PTHR22911:SF137">
    <property type="entry name" value="SOLUTE CARRIER FAMILY 35 MEMBER G2-RELATED"/>
    <property type="match status" value="1"/>
</dbReference>
<dbReference type="Pfam" id="PF00892">
    <property type="entry name" value="EamA"/>
    <property type="match status" value="2"/>
</dbReference>
<accession>A0A918TER1</accession>
<comment type="caution">
    <text evidence="3">The sequence shown here is derived from an EMBL/GenBank/DDBJ whole genome shotgun (WGS) entry which is preliminary data.</text>
</comment>
<protein>
    <submittedName>
        <fullName evidence="3">Membrane protein</fullName>
    </submittedName>
</protein>
<dbReference type="PANTHER" id="PTHR22911">
    <property type="entry name" value="ACYL-MALONYL CONDENSING ENZYME-RELATED"/>
    <property type="match status" value="1"/>
</dbReference>
<keyword evidence="1" id="KW-0812">Transmembrane</keyword>
<keyword evidence="1" id="KW-0472">Membrane</keyword>
<dbReference type="EMBL" id="BMYJ01000001">
    <property type="protein sequence ID" value="GHC46060.1"/>
    <property type="molecule type" value="Genomic_DNA"/>
</dbReference>
<dbReference type="Proteomes" id="UP000638981">
    <property type="component" value="Unassembled WGS sequence"/>
</dbReference>
<gene>
    <name evidence="3" type="ORF">GCM10007315_04600</name>
</gene>
<feature type="transmembrane region" description="Helical" evidence="1">
    <location>
        <begin position="188"/>
        <end position="210"/>
    </location>
</feature>
<dbReference type="GO" id="GO:0016020">
    <property type="term" value="C:membrane"/>
    <property type="evidence" value="ECO:0007669"/>
    <property type="project" value="InterPro"/>
</dbReference>